<accession>A0A8X6VX38</accession>
<dbReference type="EMBL" id="BMAU01021369">
    <property type="protein sequence ID" value="GFY24158.1"/>
    <property type="molecule type" value="Genomic_DNA"/>
</dbReference>
<gene>
    <name evidence="2" type="ORF">TNCV_1012111</name>
</gene>
<evidence type="ECO:0000313" key="2">
    <source>
        <dbReference type="EMBL" id="GFY24158.1"/>
    </source>
</evidence>
<keyword evidence="3" id="KW-1185">Reference proteome</keyword>
<comment type="caution">
    <text evidence="2">The sequence shown here is derived from an EMBL/GenBank/DDBJ whole genome shotgun (WGS) entry which is preliminary data.</text>
</comment>
<feature type="compositionally biased region" description="Basic and acidic residues" evidence="1">
    <location>
        <begin position="42"/>
        <end position="62"/>
    </location>
</feature>
<dbReference type="Proteomes" id="UP000887159">
    <property type="component" value="Unassembled WGS sequence"/>
</dbReference>
<feature type="region of interest" description="Disordered" evidence="1">
    <location>
        <begin position="42"/>
        <end position="68"/>
    </location>
</feature>
<dbReference type="AlphaFoldDB" id="A0A8X6VX38"/>
<evidence type="ECO:0000256" key="1">
    <source>
        <dbReference type="SAM" id="MobiDB-lite"/>
    </source>
</evidence>
<protein>
    <submittedName>
        <fullName evidence="2">Uncharacterized protein</fullName>
    </submittedName>
</protein>
<name>A0A8X6VX38_TRICX</name>
<organism evidence="2 3">
    <name type="scientific">Trichonephila clavipes</name>
    <name type="common">Golden silk orbweaver</name>
    <name type="synonym">Nephila clavipes</name>
    <dbReference type="NCBI Taxonomy" id="2585209"/>
    <lineage>
        <taxon>Eukaryota</taxon>
        <taxon>Metazoa</taxon>
        <taxon>Ecdysozoa</taxon>
        <taxon>Arthropoda</taxon>
        <taxon>Chelicerata</taxon>
        <taxon>Arachnida</taxon>
        <taxon>Araneae</taxon>
        <taxon>Araneomorphae</taxon>
        <taxon>Entelegynae</taxon>
        <taxon>Araneoidea</taxon>
        <taxon>Nephilidae</taxon>
        <taxon>Trichonephila</taxon>
    </lineage>
</organism>
<sequence>MGLEMKWTAEEQKIKGAKTDRGGKRTRDHRRMIRREMVRGREILEEREPPEERRLDFKESRCEAPPAK</sequence>
<feature type="region of interest" description="Disordered" evidence="1">
    <location>
        <begin position="1"/>
        <end position="28"/>
    </location>
</feature>
<reference evidence="2" key="1">
    <citation type="submission" date="2020-08" db="EMBL/GenBank/DDBJ databases">
        <title>Multicomponent nature underlies the extraordinary mechanical properties of spider dragline silk.</title>
        <authorList>
            <person name="Kono N."/>
            <person name="Nakamura H."/>
            <person name="Mori M."/>
            <person name="Yoshida Y."/>
            <person name="Ohtoshi R."/>
            <person name="Malay A.D."/>
            <person name="Moran D.A.P."/>
            <person name="Tomita M."/>
            <person name="Numata K."/>
            <person name="Arakawa K."/>
        </authorList>
    </citation>
    <scope>NUCLEOTIDE SEQUENCE</scope>
</reference>
<feature type="compositionally biased region" description="Basic and acidic residues" evidence="1">
    <location>
        <begin position="7"/>
        <end position="25"/>
    </location>
</feature>
<proteinExistence type="predicted"/>
<evidence type="ECO:0000313" key="3">
    <source>
        <dbReference type="Proteomes" id="UP000887159"/>
    </source>
</evidence>